<dbReference type="AlphaFoldDB" id="A0AAD4T860"/>
<comment type="caution">
    <text evidence="2">The sequence shown here is derived from an EMBL/GenBank/DDBJ whole genome shotgun (WGS) entry which is preliminary data.</text>
</comment>
<reference evidence="2" key="1">
    <citation type="submission" date="2022-04" db="EMBL/GenBank/DDBJ databases">
        <title>A functionally conserved STORR gene fusion in Papaver species that diverged 16.8 million years ago.</title>
        <authorList>
            <person name="Catania T."/>
        </authorList>
    </citation>
    <scope>NUCLEOTIDE SEQUENCE</scope>
    <source>
        <strain evidence="2">S-188037</strain>
    </source>
</reference>
<evidence type="ECO:0000256" key="1">
    <source>
        <dbReference type="SAM" id="MobiDB-lite"/>
    </source>
</evidence>
<accession>A0AAD4T860</accession>
<sequence length="138" mass="15237">MAALEEEDRCLNKNRTLSSSSEPNETLEGGESSNRKRLRDTEPESEDFETIDPHQSNHMHNNPIFQPSETPSLIPTEISLVDFMRDTTNQIVEGDVEMRDRVLDAHALRNLNNGAQGSSANTTCSNTFATAVVIASCS</sequence>
<name>A0AAD4T860_9MAGN</name>
<feature type="compositionally biased region" description="Polar residues" evidence="1">
    <location>
        <begin position="13"/>
        <end position="24"/>
    </location>
</feature>
<dbReference type="Proteomes" id="UP001202328">
    <property type="component" value="Unassembled WGS sequence"/>
</dbReference>
<feature type="region of interest" description="Disordered" evidence="1">
    <location>
        <begin position="1"/>
        <end position="71"/>
    </location>
</feature>
<gene>
    <name evidence="2" type="ORF">MKW98_009163</name>
</gene>
<evidence type="ECO:0000313" key="2">
    <source>
        <dbReference type="EMBL" id="KAI3941953.1"/>
    </source>
</evidence>
<proteinExistence type="predicted"/>
<evidence type="ECO:0000313" key="3">
    <source>
        <dbReference type="Proteomes" id="UP001202328"/>
    </source>
</evidence>
<keyword evidence="3" id="KW-1185">Reference proteome</keyword>
<dbReference type="EMBL" id="JAJJMB010004763">
    <property type="protein sequence ID" value="KAI3941953.1"/>
    <property type="molecule type" value="Genomic_DNA"/>
</dbReference>
<organism evidence="2 3">
    <name type="scientific">Papaver atlanticum</name>
    <dbReference type="NCBI Taxonomy" id="357466"/>
    <lineage>
        <taxon>Eukaryota</taxon>
        <taxon>Viridiplantae</taxon>
        <taxon>Streptophyta</taxon>
        <taxon>Embryophyta</taxon>
        <taxon>Tracheophyta</taxon>
        <taxon>Spermatophyta</taxon>
        <taxon>Magnoliopsida</taxon>
        <taxon>Ranunculales</taxon>
        <taxon>Papaveraceae</taxon>
        <taxon>Papaveroideae</taxon>
        <taxon>Papaver</taxon>
    </lineage>
</organism>
<protein>
    <submittedName>
        <fullName evidence="2">Uncharacterized protein</fullName>
    </submittedName>
</protein>
<feature type="compositionally biased region" description="Polar residues" evidence="1">
    <location>
        <begin position="53"/>
        <end position="71"/>
    </location>
</feature>